<dbReference type="PROSITE" id="PS51194">
    <property type="entry name" value="HELICASE_CTER"/>
    <property type="match status" value="1"/>
</dbReference>
<sequence>MTGSHLKLEIEGRLGAGSARNSPMRPFQGLPSLKQVWVSLEMSKRASKWLQKAGSSGVQVLDEADRLLNEDFEKAIDKILEAIPRERKTYLFSATMTKKVRKLQRACLRNPVKIEASSKYSTVDTLKQQYLLVPSMHKECYLIYILTEMSTSTSMVFTRTCDSTSLLALMLRNLGLRAIPISGQMSQAKRLGALNKFKAGECNILVCTDVASRGLDIPNVDLVINYDIPSNSKVRLH</sequence>
<comment type="caution">
    <text evidence="7">The sequence shown here is derived from an EMBL/GenBank/DDBJ whole genome shotgun (WGS) entry which is preliminary data.</text>
</comment>
<dbReference type="GO" id="GO:0003724">
    <property type="term" value="F:RNA helicase activity"/>
    <property type="evidence" value="ECO:0007669"/>
    <property type="project" value="TreeGrafter"/>
</dbReference>
<dbReference type="GO" id="GO:0005524">
    <property type="term" value="F:ATP binding"/>
    <property type="evidence" value="ECO:0007669"/>
    <property type="project" value="UniProtKB-KW"/>
</dbReference>
<evidence type="ECO:0000259" key="5">
    <source>
        <dbReference type="PROSITE" id="PS51192"/>
    </source>
</evidence>
<dbReference type="Proteomes" id="UP000428333">
    <property type="component" value="Linkage Group LG03"/>
</dbReference>
<evidence type="ECO:0000313" key="8">
    <source>
        <dbReference type="Proteomes" id="UP000428333"/>
    </source>
</evidence>
<proteinExistence type="predicted"/>
<dbReference type="EMBL" id="QEFC01000545">
    <property type="protein sequence ID" value="KAE9464059.1"/>
    <property type="molecule type" value="Genomic_DNA"/>
</dbReference>
<evidence type="ECO:0008006" key="9">
    <source>
        <dbReference type="Google" id="ProtNLM"/>
    </source>
</evidence>
<dbReference type="PROSITE" id="PS00039">
    <property type="entry name" value="DEAD_ATP_HELICASE"/>
    <property type="match status" value="1"/>
</dbReference>
<dbReference type="InterPro" id="IPR014001">
    <property type="entry name" value="Helicase_ATP-bd"/>
</dbReference>
<accession>A0A6A4M9P6</accession>
<dbReference type="InterPro" id="IPR000629">
    <property type="entry name" value="RNA-helicase_DEAD-box_CS"/>
</dbReference>
<dbReference type="GO" id="GO:0005829">
    <property type="term" value="C:cytosol"/>
    <property type="evidence" value="ECO:0007669"/>
    <property type="project" value="TreeGrafter"/>
</dbReference>
<protein>
    <recommendedName>
        <fullName evidence="9">Helicase C-terminal domain-containing protein</fullName>
    </recommendedName>
</protein>
<dbReference type="Pfam" id="PF00270">
    <property type="entry name" value="DEAD"/>
    <property type="match status" value="1"/>
</dbReference>
<feature type="domain" description="Helicase C-terminal" evidence="6">
    <location>
        <begin position="141"/>
        <end position="237"/>
    </location>
</feature>
<feature type="domain" description="Helicase ATP-binding" evidence="5">
    <location>
        <begin position="60"/>
        <end position="114"/>
    </location>
</feature>
<dbReference type="OrthoDB" id="10261904at2759"/>
<dbReference type="InterPro" id="IPR001650">
    <property type="entry name" value="Helicase_C-like"/>
</dbReference>
<dbReference type="SUPFAM" id="SSF52540">
    <property type="entry name" value="P-loop containing nucleoside triphosphate hydrolases"/>
    <property type="match status" value="1"/>
</dbReference>
<gene>
    <name evidence="7" type="ORF">C3L33_03981</name>
</gene>
<dbReference type="Gene3D" id="3.40.50.300">
    <property type="entry name" value="P-loop containing nucleotide triphosphate hydrolases"/>
    <property type="match status" value="2"/>
</dbReference>
<evidence type="ECO:0000256" key="4">
    <source>
        <dbReference type="ARBA" id="ARBA00022840"/>
    </source>
</evidence>
<keyword evidence="3" id="KW-0347">Helicase</keyword>
<evidence type="ECO:0000256" key="2">
    <source>
        <dbReference type="ARBA" id="ARBA00022801"/>
    </source>
</evidence>
<evidence type="ECO:0000256" key="3">
    <source>
        <dbReference type="ARBA" id="ARBA00022806"/>
    </source>
</evidence>
<name>A0A6A4M9P6_9ERIC</name>
<evidence type="ECO:0000259" key="6">
    <source>
        <dbReference type="PROSITE" id="PS51194"/>
    </source>
</evidence>
<keyword evidence="4" id="KW-0067">ATP-binding</keyword>
<dbReference type="CDD" id="cd18787">
    <property type="entry name" value="SF2_C_DEAD"/>
    <property type="match status" value="1"/>
</dbReference>
<dbReference type="InterPro" id="IPR027417">
    <property type="entry name" value="P-loop_NTPase"/>
</dbReference>
<dbReference type="InterPro" id="IPR011545">
    <property type="entry name" value="DEAD/DEAH_box_helicase_dom"/>
</dbReference>
<dbReference type="PANTHER" id="PTHR47959">
    <property type="entry name" value="ATP-DEPENDENT RNA HELICASE RHLE-RELATED"/>
    <property type="match status" value="1"/>
</dbReference>
<organism evidence="7 8">
    <name type="scientific">Rhododendron williamsianum</name>
    <dbReference type="NCBI Taxonomy" id="262921"/>
    <lineage>
        <taxon>Eukaryota</taxon>
        <taxon>Viridiplantae</taxon>
        <taxon>Streptophyta</taxon>
        <taxon>Embryophyta</taxon>
        <taxon>Tracheophyta</taxon>
        <taxon>Spermatophyta</taxon>
        <taxon>Magnoliopsida</taxon>
        <taxon>eudicotyledons</taxon>
        <taxon>Gunneridae</taxon>
        <taxon>Pentapetalae</taxon>
        <taxon>asterids</taxon>
        <taxon>Ericales</taxon>
        <taxon>Ericaceae</taxon>
        <taxon>Ericoideae</taxon>
        <taxon>Rhodoreae</taxon>
        <taxon>Rhododendron</taxon>
    </lineage>
</organism>
<dbReference type="GO" id="GO:0016787">
    <property type="term" value="F:hydrolase activity"/>
    <property type="evidence" value="ECO:0007669"/>
    <property type="project" value="UniProtKB-KW"/>
</dbReference>
<keyword evidence="2" id="KW-0378">Hydrolase</keyword>
<dbReference type="AlphaFoldDB" id="A0A6A4M9P6"/>
<keyword evidence="8" id="KW-1185">Reference proteome</keyword>
<dbReference type="GO" id="GO:0003676">
    <property type="term" value="F:nucleic acid binding"/>
    <property type="evidence" value="ECO:0007669"/>
    <property type="project" value="InterPro"/>
</dbReference>
<reference evidence="7 8" key="1">
    <citation type="journal article" date="2019" name="Genome Biol. Evol.">
        <title>The Rhododendron genome and chromosomal organization provide insight into shared whole-genome duplications across the heath family (Ericaceae).</title>
        <authorList>
            <person name="Soza V.L."/>
            <person name="Lindsley D."/>
            <person name="Waalkes A."/>
            <person name="Ramage E."/>
            <person name="Patwardhan R.P."/>
            <person name="Burton J.N."/>
            <person name="Adey A."/>
            <person name="Kumar A."/>
            <person name="Qiu R."/>
            <person name="Shendure J."/>
            <person name="Hall B."/>
        </authorList>
    </citation>
    <scope>NUCLEOTIDE SEQUENCE [LARGE SCALE GENOMIC DNA]</scope>
    <source>
        <strain evidence="7">RSF 1966-606</strain>
    </source>
</reference>
<dbReference type="InterPro" id="IPR050079">
    <property type="entry name" value="DEAD_box_RNA_helicase"/>
</dbReference>
<dbReference type="PANTHER" id="PTHR47959:SF24">
    <property type="entry name" value="ATP-DEPENDENT RNA HELICASE"/>
    <property type="match status" value="1"/>
</dbReference>
<feature type="non-terminal residue" evidence="7">
    <location>
        <position position="1"/>
    </location>
</feature>
<evidence type="ECO:0000256" key="1">
    <source>
        <dbReference type="ARBA" id="ARBA00022741"/>
    </source>
</evidence>
<evidence type="ECO:0000313" key="7">
    <source>
        <dbReference type="EMBL" id="KAE9464059.1"/>
    </source>
</evidence>
<keyword evidence="1" id="KW-0547">Nucleotide-binding</keyword>
<dbReference type="Pfam" id="PF00271">
    <property type="entry name" value="Helicase_C"/>
    <property type="match status" value="1"/>
</dbReference>
<dbReference type="PROSITE" id="PS51192">
    <property type="entry name" value="HELICASE_ATP_BIND_1"/>
    <property type="match status" value="1"/>
</dbReference>
<dbReference type="SMART" id="SM00490">
    <property type="entry name" value="HELICc"/>
    <property type="match status" value="1"/>
</dbReference>